<sequence>MPCLLLAIWAFSGSGPVFSEGSVSSSGVISFPLSVPTVGDTMLPIREWTQPQNGVYAPGGTHMLRYNESSREF</sequence>
<feature type="signal peptide" evidence="1">
    <location>
        <begin position="1"/>
        <end position="19"/>
    </location>
</feature>
<keyword evidence="1" id="KW-0732">Signal</keyword>
<accession>A0A8K0W7M1</accession>
<protein>
    <submittedName>
        <fullName evidence="2">Uncharacterized protein</fullName>
    </submittedName>
</protein>
<gene>
    <name evidence="2" type="ORF">BKA59DRAFT_294157</name>
</gene>
<evidence type="ECO:0000313" key="3">
    <source>
        <dbReference type="Proteomes" id="UP000813427"/>
    </source>
</evidence>
<comment type="caution">
    <text evidence="2">The sequence shown here is derived from an EMBL/GenBank/DDBJ whole genome shotgun (WGS) entry which is preliminary data.</text>
</comment>
<evidence type="ECO:0000313" key="2">
    <source>
        <dbReference type="EMBL" id="KAH7235945.1"/>
    </source>
</evidence>
<dbReference type="EMBL" id="JAGPXF010000007">
    <property type="protein sequence ID" value="KAH7235945.1"/>
    <property type="molecule type" value="Genomic_DNA"/>
</dbReference>
<proteinExistence type="predicted"/>
<dbReference type="Proteomes" id="UP000813427">
    <property type="component" value="Unassembled WGS sequence"/>
</dbReference>
<dbReference type="AlphaFoldDB" id="A0A8K0W7M1"/>
<reference evidence="2" key="1">
    <citation type="journal article" date="2021" name="Nat. Commun.">
        <title>Genetic determinants of endophytism in the Arabidopsis root mycobiome.</title>
        <authorList>
            <person name="Mesny F."/>
            <person name="Miyauchi S."/>
            <person name="Thiergart T."/>
            <person name="Pickel B."/>
            <person name="Atanasova L."/>
            <person name="Karlsson M."/>
            <person name="Huettel B."/>
            <person name="Barry K.W."/>
            <person name="Haridas S."/>
            <person name="Chen C."/>
            <person name="Bauer D."/>
            <person name="Andreopoulos W."/>
            <person name="Pangilinan J."/>
            <person name="LaButti K."/>
            <person name="Riley R."/>
            <person name="Lipzen A."/>
            <person name="Clum A."/>
            <person name="Drula E."/>
            <person name="Henrissat B."/>
            <person name="Kohler A."/>
            <person name="Grigoriev I.V."/>
            <person name="Martin F.M."/>
            <person name="Hacquard S."/>
        </authorList>
    </citation>
    <scope>NUCLEOTIDE SEQUENCE</scope>
    <source>
        <strain evidence="2">MPI-SDFR-AT-0068</strain>
    </source>
</reference>
<organism evidence="2 3">
    <name type="scientific">Fusarium tricinctum</name>
    <dbReference type="NCBI Taxonomy" id="61284"/>
    <lineage>
        <taxon>Eukaryota</taxon>
        <taxon>Fungi</taxon>
        <taxon>Dikarya</taxon>
        <taxon>Ascomycota</taxon>
        <taxon>Pezizomycotina</taxon>
        <taxon>Sordariomycetes</taxon>
        <taxon>Hypocreomycetidae</taxon>
        <taxon>Hypocreales</taxon>
        <taxon>Nectriaceae</taxon>
        <taxon>Fusarium</taxon>
        <taxon>Fusarium tricinctum species complex</taxon>
    </lineage>
</organism>
<name>A0A8K0W7M1_9HYPO</name>
<keyword evidence="3" id="KW-1185">Reference proteome</keyword>
<feature type="chain" id="PRO_5035444754" evidence="1">
    <location>
        <begin position="20"/>
        <end position="73"/>
    </location>
</feature>
<evidence type="ECO:0000256" key="1">
    <source>
        <dbReference type="SAM" id="SignalP"/>
    </source>
</evidence>